<keyword evidence="6" id="KW-0325">Glycoprotein</keyword>
<dbReference type="SMART" id="SM00680">
    <property type="entry name" value="CLIP"/>
    <property type="match status" value="1"/>
</dbReference>
<evidence type="ECO:0000313" key="11">
    <source>
        <dbReference type="EnsemblMetazoa" id="XP_019772130.1"/>
    </source>
</evidence>
<evidence type="ECO:0000313" key="12">
    <source>
        <dbReference type="Proteomes" id="UP000019118"/>
    </source>
</evidence>
<dbReference type="AlphaFoldDB" id="A0AAR5QFY5"/>
<keyword evidence="5" id="KW-1015">Disulfide bond</keyword>
<dbReference type="FunFam" id="2.40.10.10:FF:000028">
    <property type="entry name" value="Serine protease easter"/>
    <property type="match status" value="1"/>
</dbReference>
<feature type="signal peptide" evidence="8">
    <location>
        <begin position="1"/>
        <end position="26"/>
    </location>
</feature>
<evidence type="ECO:0000256" key="6">
    <source>
        <dbReference type="ARBA" id="ARBA00023180"/>
    </source>
</evidence>
<dbReference type="InterPro" id="IPR051333">
    <property type="entry name" value="CLIP_Serine_Protease"/>
</dbReference>
<dbReference type="PROSITE" id="PS00134">
    <property type="entry name" value="TRYPSIN_HIS"/>
    <property type="match status" value="1"/>
</dbReference>
<sequence>MVPSGTRKLLWIVAVCFVHCPDELNGQWVVEDDGCRTPDRGTGNCIPITDCKPMLNVLQRVKRPISDAVMKRLQSYTCGSYGSSIKVCCPPSEIVLETESLPPDVSNHPNLYLLPKDCGYLNTDNRITNGENAAINEFPWMALLRYRNSRGLKFNCGGSIINRNYILTAAHCLSGITSQLVSVRVGEYSIKNDTDCDLVNKTLKCNPPVQDVAIEKVIPHEQFKTGRNGFDIGLIRVSTMNLEVESARPVCLPLGRERTRKFDAVFVTGWGVENVATGKHHSGMIQGI</sequence>
<evidence type="ECO:0000259" key="9">
    <source>
        <dbReference type="PROSITE" id="PS50240"/>
    </source>
</evidence>
<dbReference type="GO" id="GO:0004252">
    <property type="term" value="F:serine-type endopeptidase activity"/>
    <property type="evidence" value="ECO:0007669"/>
    <property type="project" value="InterPro"/>
</dbReference>
<evidence type="ECO:0000256" key="5">
    <source>
        <dbReference type="ARBA" id="ARBA00023157"/>
    </source>
</evidence>
<evidence type="ECO:0000256" key="2">
    <source>
        <dbReference type="ARBA" id="ARBA00022729"/>
    </source>
</evidence>
<dbReference type="Gene3D" id="3.30.1640.30">
    <property type="match status" value="1"/>
</dbReference>
<evidence type="ECO:0000256" key="4">
    <source>
        <dbReference type="ARBA" id="ARBA00022825"/>
    </source>
</evidence>
<keyword evidence="4" id="KW-0720">Serine protease</keyword>
<keyword evidence="1" id="KW-0645">Protease</keyword>
<dbReference type="InterPro" id="IPR018114">
    <property type="entry name" value="TRYPSIN_HIS"/>
</dbReference>
<keyword evidence="12" id="KW-1185">Reference proteome</keyword>
<name>A0AAR5QFY5_DENPD</name>
<dbReference type="PROSITE" id="PS50240">
    <property type="entry name" value="TRYPSIN_DOM"/>
    <property type="match status" value="1"/>
</dbReference>
<evidence type="ECO:0000259" key="10">
    <source>
        <dbReference type="PROSITE" id="PS51888"/>
    </source>
</evidence>
<dbReference type="PROSITE" id="PS51888">
    <property type="entry name" value="CLIP"/>
    <property type="match status" value="1"/>
</dbReference>
<feature type="domain" description="Clip" evidence="10">
    <location>
        <begin position="34"/>
        <end position="89"/>
    </location>
</feature>
<dbReference type="InterPro" id="IPR001254">
    <property type="entry name" value="Trypsin_dom"/>
</dbReference>
<dbReference type="InterPro" id="IPR043504">
    <property type="entry name" value="Peptidase_S1_PA_chymotrypsin"/>
</dbReference>
<protein>
    <recommendedName>
        <fullName evidence="13">CLIP domain-containing serine protease</fullName>
    </recommendedName>
</protein>
<reference evidence="11" key="2">
    <citation type="submission" date="2024-08" db="UniProtKB">
        <authorList>
            <consortium name="EnsemblMetazoa"/>
        </authorList>
    </citation>
    <scope>IDENTIFICATION</scope>
</reference>
<organism evidence="11 12">
    <name type="scientific">Dendroctonus ponderosae</name>
    <name type="common">Mountain pine beetle</name>
    <dbReference type="NCBI Taxonomy" id="77166"/>
    <lineage>
        <taxon>Eukaryota</taxon>
        <taxon>Metazoa</taxon>
        <taxon>Ecdysozoa</taxon>
        <taxon>Arthropoda</taxon>
        <taxon>Hexapoda</taxon>
        <taxon>Insecta</taxon>
        <taxon>Pterygota</taxon>
        <taxon>Neoptera</taxon>
        <taxon>Endopterygota</taxon>
        <taxon>Coleoptera</taxon>
        <taxon>Polyphaga</taxon>
        <taxon>Cucujiformia</taxon>
        <taxon>Curculionidae</taxon>
        <taxon>Scolytinae</taxon>
        <taxon>Dendroctonus</taxon>
    </lineage>
</organism>
<dbReference type="Proteomes" id="UP000019118">
    <property type="component" value="Unassembled WGS sequence"/>
</dbReference>
<dbReference type="PANTHER" id="PTHR24260">
    <property type="match status" value="1"/>
</dbReference>
<dbReference type="EnsemblMetazoa" id="XM_019916571.1">
    <property type="protein sequence ID" value="XP_019772130.1"/>
    <property type="gene ID" value="LOC109545723"/>
</dbReference>
<keyword evidence="2 8" id="KW-0732">Signal</keyword>
<feature type="domain" description="Peptidase S1" evidence="9">
    <location>
        <begin position="127"/>
        <end position="288"/>
    </location>
</feature>
<evidence type="ECO:0000256" key="3">
    <source>
        <dbReference type="ARBA" id="ARBA00022801"/>
    </source>
</evidence>
<keyword evidence="3" id="KW-0378">Hydrolase</keyword>
<dbReference type="InterPro" id="IPR038565">
    <property type="entry name" value="CLIP_sf"/>
</dbReference>
<evidence type="ECO:0000256" key="7">
    <source>
        <dbReference type="ARBA" id="ARBA00024195"/>
    </source>
</evidence>
<dbReference type="Gene3D" id="2.40.10.10">
    <property type="entry name" value="Trypsin-like serine proteases"/>
    <property type="match status" value="2"/>
</dbReference>
<feature type="chain" id="PRO_5044017701" description="CLIP domain-containing serine protease" evidence="8">
    <location>
        <begin position="27"/>
        <end position="288"/>
    </location>
</feature>
<evidence type="ECO:0008006" key="13">
    <source>
        <dbReference type="Google" id="ProtNLM"/>
    </source>
</evidence>
<evidence type="ECO:0000256" key="8">
    <source>
        <dbReference type="SAM" id="SignalP"/>
    </source>
</evidence>
<dbReference type="PANTHER" id="PTHR24260:SF140">
    <property type="entry name" value="SERINE PROTEASE GRASS"/>
    <property type="match status" value="1"/>
</dbReference>
<dbReference type="SUPFAM" id="SSF50494">
    <property type="entry name" value="Trypsin-like serine proteases"/>
    <property type="match status" value="1"/>
</dbReference>
<proteinExistence type="inferred from homology"/>
<dbReference type="InterPro" id="IPR022700">
    <property type="entry name" value="CLIP"/>
</dbReference>
<comment type="similarity">
    <text evidence="7">Belongs to the peptidase S1 family. CLIP subfamily.</text>
</comment>
<dbReference type="Pfam" id="PF00089">
    <property type="entry name" value="Trypsin"/>
    <property type="match status" value="1"/>
</dbReference>
<dbReference type="InterPro" id="IPR009003">
    <property type="entry name" value="Peptidase_S1_PA"/>
</dbReference>
<dbReference type="SMART" id="SM00020">
    <property type="entry name" value="Tryp_SPc"/>
    <property type="match status" value="1"/>
</dbReference>
<dbReference type="GO" id="GO:0006508">
    <property type="term" value="P:proteolysis"/>
    <property type="evidence" value="ECO:0007669"/>
    <property type="project" value="UniProtKB-KW"/>
</dbReference>
<evidence type="ECO:0000256" key="1">
    <source>
        <dbReference type="ARBA" id="ARBA00022670"/>
    </source>
</evidence>
<accession>A0AAR5QFY5</accession>
<reference evidence="12" key="1">
    <citation type="journal article" date="2013" name="Genome Biol.">
        <title>Draft genome of the mountain pine beetle, Dendroctonus ponderosae Hopkins, a major forest pest.</title>
        <authorList>
            <person name="Keeling C.I."/>
            <person name="Yuen M.M."/>
            <person name="Liao N.Y."/>
            <person name="Docking T.R."/>
            <person name="Chan S.K."/>
            <person name="Taylor G.A."/>
            <person name="Palmquist D.L."/>
            <person name="Jackman S.D."/>
            <person name="Nguyen A."/>
            <person name="Li M."/>
            <person name="Henderson H."/>
            <person name="Janes J.K."/>
            <person name="Zhao Y."/>
            <person name="Pandoh P."/>
            <person name="Moore R."/>
            <person name="Sperling F.A."/>
            <person name="Huber D.P."/>
            <person name="Birol I."/>
            <person name="Jones S.J."/>
            <person name="Bohlmann J."/>
        </authorList>
    </citation>
    <scope>NUCLEOTIDE SEQUENCE</scope>
</reference>
<dbReference type="Pfam" id="PF12032">
    <property type="entry name" value="CLIP"/>
    <property type="match status" value="1"/>
</dbReference>